<feature type="domain" description="N-acetyltransferase" evidence="3">
    <location>
        <begin position="15"/>
        <end position="158"/>
    </location>
</feature>
<dbReference type="SUPFAM" id="SSF55729">
    <property type="entry name" value="Acyl-CoA N-acyltransferases (Nat)"/>
    <property type="match status" value="1"/>
</dbReference>
<accession>A0A1H6FMT9</accession>
<dbReference type="EMBL" id="FNWJ01000001">
    <property type="protein sequence ID" value="SEH12231.1"/>
    <property type="molecule type" value="Genomic_DNA"/>
</dbReference>
<keyword evidence="2" id="KW-0012">Acyltransferase</keyword>
<dbReference type="OrthoDB" id="3692150at2"/>
<dbReference type="Gene3D" id="3.40.630.30">
    <property type="match status" value="1"/>
</dbReference>
<dbReference type="RefSeq" id="WP_143038594.1">
    <property type="nucleotide sequence ID" value="NZ_FNWJ01000001.1"/>
</dbReference>
<name>A0A1H6FMT9_THEAL</name>
<evidence type="ECO:0000259" key="3">
    <source>
        <dbReference type="PROSITE" id="PS51186"/>
    </source>
</evidence>
<evidence type="ECO:0000313" key="4">
    <source>
        <dbReference type="EMBL" id="SEH12231.1"/>
    </source>
</evidence>
<dbReference type="PANTHER" id="PTHR43877">
    <property type="entry name" value="AMINOALKYLPHOSPHONATE N-ACETYLTRANSFERASE-RELATED-RELATED"/>
    <property type="match status" value="1"/>
</dbReference>
<proteinExistence type="predicted"/>
<reference evidence="5" key="1">
    <citation type="submission" date="2016-10" db="EMBL/GenBank/DDBJ databases">
        <authorList>
            <person name="Varghese N."/>
            <person name="Submissions S."/>
        </authorList>
    </citation>
    <scope>NUCLEOTIDE SEQUENCE [LARGE SCALE GENOMIC DNA]</scope>
    <source>
        <strain evidence="5">ATCC 35263</strain>
    </source>
</reference>
<dbReference type="STRING" id="29539.SAMN02745716_1024"/>
<dbReference type="PROSITE" id="PS51186">
    <property type="entry name" value="GNAT"/>
    <property type="match status" value="1"/>
</dbReference>
<organism evidence="4 5">
    <name type="scientific">Thermoleophilum album</name>
    <dbReference type="NCBI Taxonomy" id="29539"/>
    <lineage>
        <taxon>Bacteria</taxon>
        <taxon>Bacillati</taxon>
        <taxon>Actinomycetota</taxon>
        <taxon>Thermoleophilia</taxon>
        <taxon>Thermoleophilales</taxon>
        <taxon>Thermoleophilaceae</taxon>
        <taxon>Thermoleophilum</taxon>
    </lineage>
</organism>
<keyword evidence="5" id="KW-1185">Reference proteome</keyword>
<dbReference type="CDD" id="cd04301">
    <property type="entry name" value="NAT_SF"/>
    <property type="match status" value="1"/>
</dbReference>
<keyword evidence="1" id="KW-0808">Transferase</keyword>
<dbReference type="GO" id="GO:0005840">
    <property type="term" value="C:ribosome"/>
    <property type="evidence" value="ECO:0007669"/>
    <property type="project" value="UniProtKB-KW"/>
</dbReference>
<evidence type="ECO:0000256" key="1">
    <source>
        <dbReference type="ARBA" id="ARBA00022679"/>
    </source>
</evidence>
<dbReference type="InterPro" id="IPR050832">
    <property type="entry name" value="Bact_Acetyltransf"/>
</dbReference>
<protein>
    <submittedName>
        <fullName evidence="4">Ribosomal protein S18 acetylase RimI</fullName>
    </submittedName>
</protein>
<dbReference type="InterPro" id="IPR016181">
    <property type="entry name" value="Acyl_CoA_acyltransferase"/>
</dbReference>
<evidence type="ECO:0000313" key="5">
    <source>
        <dbReference type="Proteomes" id="UP000222056"/>
    </source>
</evidence>
<dbReference type="InterPro" id="IPR000182">
    <property type="entry name" value="GNAT_dom"/>
</dbReference>
<dbReference type="Proteomes" id="UP000222056">
    <property type="component" value="Unassembled WGS sequence"/>
</dbReference>
<sequence length="161" mass="17849">MSATVVGLERDEFERRLPELVEVYLAAYRGLERYAYTGRGRVAAYLHWLWRGDPGGLFVALHDGRAVGFAACHAQWGEQAGVPVAELHELAVAPSAQGSGVGSALLRAVLAYGREQGALEIGLAVGRDNLRARRFYERHGFVYGEQQGEWLRMRRELAGHE</sequence>
<dbReference type="AlphaFoldDB" id="A0A1H6FMT9"/>
<evidence type="ECO:0000256" key="2">
    <source>
        <dbReference type="ARBA" id="ARBA00023315"/>
    </source>
</evidence>
<dbReference type="GO" id="GO:0016747">
    <property type="term" value="F:acyltransferase activity, transferring groups other than amino-acyl groups"/>
    <property type="evidence" value="ECO:0007669"/>
    <property type="project" value="InterPro"/>
</dbReference>
<dbReference type="Pfam" id="PF00583">
    <property type="entry name" value="Acetyltransf_1"/>
    <property type="match status" value="1"/>
</dbReference>
<keyword evidence="4" id="KW-0687">Ribonucleoprotein</keyword>
<gene>
    <name evidence="4" type="ORF">SAMN02745716_1024</name>
</gene>
<keyword evidence="4" id="KW-0689">Ribosomal protein</keyword>